<evidence type="ECO:0000256" key="10">
    <source>
        <dbReference type="ARBA" id="ARBA00023027"/>
    </source>
</evidence>
<evidence type="ECO:0000256" key="7">
    <source>
        <dbReference type="ARBA" id="ARBA00022840"/>
    </source>
</evidence>
<feature type="binding site" evidence="18">
    <location>
        <begin position="142"/>
        <end position="148"/>
    </location>
    <ligand>
        <name>(6S)-NADPHX</name>
        <dbReference type="ChEBI" id="CHEBI:64076"/>
    </ligand>
</feature>
<dbReference type="InterPro" id="IPR036652">
    <property type="entry name" value="YjeF_N_dom_sf"/>
</dbReference>
<comment type="similarity">
    <text evidence="3 19">In the N-terminal section; belongs to the NnrE/AIBP family.</text>
</comment>
<dbReference type="InterPro" id="IPR029056">
    <property type="entry name" value="Ribokinase-like"/>
</dbReference>
<feature type="binding site" evidence="17">
    <location>
        <position position="341"/>
    </location>
    <ligand>
        <name>(6S)-NADPHX</name>
        <dbReference type="ChEBI" id="CHEBI:64076"/>
    </ligand>
</feature>
<evidence type="ECO:0000256" key="2">
    <source>
        <dbReference type="ARBA" id="ARBA00000909"/>
    </source>
</evidence>
<dbReference type="PIRSF" id="PIRSF017184">
    <property type="entry name" value="Nnr"/>
    <property type="match status" value="1"/>
</dbReference>
<comment type="catalytic activity">
    <reaction evidence="15 17 19">
        <text>(6S)-NADHX + ADP = AMP + phosphate + NADH + H(+)</text>
        <dbReference type="Rhea" id="RHEA:32223"/>
        <dbReference type="ChEBI" id="CHEBI:15378"/>
        <dbReference type="ChEBI" id="CHEBI:43474"/>
        <dbReference type="ChEBI" id="CHEBI:57945"/>
        <dbReference type="ChEBI" id="CHEBI:64074"/>
        <dbReference type="ChEBI" id="CHEBI:456215"/>
        <dbReference type="ChEBI" id="CHEBI:456216"/>
        <dbReference type="EC" id="4.2.1.136"/>
    </reaction>
</comment>
<dbReference type="RefSeq" id="WP_148899230.1">
    <property type="nucleotide sequence ID" value="NZ_VNHY01000003.1"/>
</dbReference>
<evidence type="ECO:0000256" key="16">
    <source>
        <dbReference type="ARBA" id="ARBA00049209"/>
    </source>
</evidence>
<comment type="catalytic activity">
    <reaction evidence="2 18 19">
        <text>(6R)-NADPHX = (6S)-NADPHX</text>
        <dbReference type="Rhea" id="RHEA:32227"/>
        <dbReference type="ChEBI" id="CHEBI:64076"/>
        <dbReference type="ChEBI" id="CHEBI:64077"/>
        <dbReference type="EC" id="5.1.99.6"/>
    </reaction>
</comment>
<evidence type="ECO:0000259" key="21">
    <source>
        <dbReference type="PROSITE" id="PS51385"/>
    </source>
</evidence>
<reference evidence="22 23" key="1">
    <citation type="submission" date="2019-07" db="EMBL/GenBank/DDBJ databases">
        <title>Genomic Encyclopedia of Archaeal and Bacterial Type Strains, Phase II (KMG-II): from individual species to whole genera.</title>
        <authorList>
            <person name="Goeker M."/>
        </authorList>
    </citation>
    <scope>NUCLEOTIDE SEQUENCE [LARGE SCALE GENOMIC DNA]</scope>
    <source>
        <strain evidence="22 23">DSM 21935</strain>
    </source>
</reference>
<comment type="catalytic activity">
    <reaction evidence="16 17 19">
        <text>(6S)-NADPHX + ADP = AMP + phosphate + NADPH + H(+)</text>
        <dbReference type="Rhea" id="RHEA:32235"/>
        <dbReference type="ChEBI" id="CHEBI:15378"/>
        <dbReference type="ChEBI" id="CHEBI:43474"/>
        <dbReference type="ChEBI" id="CHEBI:57783"/>
        <dbReference type="ChEBI" id="CHEBI:64076"/>
        <dbReference type="ChEBI" id="CHEBI:456215"/>
        <dbReference type="ChEBI" id="CHEBI:456216"/>
        <dbReference type="EC" id="4.2.1.136"/>
    </reaction>
</comment>
<dbReference type="InterPro" id="IPR030677">
    <property type="entry name" value="Nnr"/>
</dbReference>
<dbReference type="Pfam" id="PF01256">
    <property type="entry name" value="Carb_kinase"/>
    <property type="match status" value="1"/>
</dbReference>
<evidence type="ECO:0000256" key="5">
    <source>
        <dbReference type="ARBA" id="ARBA00022723"/>
    </source>
</evidence>
<organism evidence="22 23">
    <name type="scientific">Fodinibius salinus</name>
    <dbReference type="NCBI Taxonomy" id="860790"/>
    <lineage>
        <taxon>Bacteria</taxon>
        <taxon>Pseudomonadati</taxon>
        <taxon>Balneolota</taxon>
        <taxon>Balneolia</taxon>
        <taxon>Balneolales</taxon>
        <taxon>Balneolaceae</taxon>
        <taxon>Fodinibius</taxon>
    </lineage>
</organism>
<dbReference type="HAMAP" id="MF_01966">
    <property type="entry name" value="NADHX_epimerase"/>
    <property type="match status" value="1"/>
</dbReference>
<evidence type="ECO:0000256" key="17">
    <source>
        <dbReference type="HAMAP-Rule" id="MF_01965"/>
    </source>
</evidence>
<evidence type="ECO:0000256" key="6">
    <source>
        <dbReference type="ARBA" id="ARBA00022741"/>
    </source>
</evidence>
<evidence type="ECO:0000313" key="23">
    <source>
        <dbReference type="Proteomes" id="UP000324595"/>
    </source>
</evidence>
<comment type="similarity">
    <text evidence="4 19">In the C-terminal section; belongs to the NnrD/CARKD family.</text>
</comment>
<keyword evidence="6 17" id="KW-0547">Nucleotide-binding</keyword>
<dbReference type="PROSITE" id="PS51383">
    <property type="entry name" value="YJEF_C_3"/>
    <property type="match status" value="1"/>
</dbReference>
<keyword evidence="11 18" id="KW-0413">Isomerase</keyword>
<dbReference type="EMBL" id="VNHY01000003">
    <property type="protein sequence ID" value="TYP92530.1"/>
    <property type="molecule type" value="Genomic_DNA"/>
</dbReference>
<feature type="binding site" evidence="17">
    <location>
        <position position="458"/>
    </location>
    <ligand>
        <name>(6S)-NADPHX</name>
        <dbReference type="ChEBI" id="CHEBI:64076"/>
    </ligand>
</feature>
<feature type="domain" description="YjeF N-terminal" evidence="21">
    <location>
        <begin position="20"/>
        <end position="228"/>
    </location>
</feature>
<dbReference type="InterPro" id="IPR017953">
    <property type="entry name" value="Carbohydrate_kinase_pred_CS"/>
</dbReference>
<dbReference type="InterPro" id="IPR000631">
    <property type="entry name" value="CARKD"/>
</dbReference>
<comment type="cofactor">
    <cofactor evidence="17">
        <name>Mg(2+)</name>
        <dbReference type="ChEBI" id="CHEBI:18420"/>
    </cofactor>
</comment>
<keyword evidence="7 17" id="KW-0067">ATP-binding</keyword>
<dbReference type="EC" id="5.1.99.6" evidence="19"/>
<sequence length="506" mass="55499">MVKETLDAPYSHYLLDAELSQKVDHRTTEEMDIDGFTLMEIAGSSAAKKILQHNKQLQHNVFLCGKGNNAGDALVVARYLLQHDARVTLVFISGTDDLSKDTQKNLKLLRAFDKKDRITIYEKWSGFSAPNNYNFIIDGMLGTGLTSDLRGDYAKAVGWANQQQHPVLAMDIPTGLHPDSGEKMGKAIEAVRTFSFGGRKQGFYLNDGPAVTGTIDYCDLPFPNAYKEDCKTFALDTDWVSLPSYTPGKHKYDSGVLHIVAGSEGLTGAAIMAARSAWAEGLGAIIIICPRGLLSVFEHNLPSVIKKPVGKKEDYYFKESHAEQVQDILQEKESSMLLGPGLGRNTDTISFVEQLLTTTTTDTIIDADGLWCLSQLEEWPKTDQANWILTPHPGELQKLIKDEIGEGHQRLNTVRKLCQENNTTILSKGMPGIIGTPSRKCYLTNYNTNYFARAGSGDVLAGKVSAFSALGLAADESCAAALLNGQQKLSSLQKDTNKIPEPTDFI</sequence>
<feature type="domain" description="YjeF C-terminal" evidence="20">
    <location>
        <begin position="234"/>
        <end position="506"/>
    </location>
</feature>
<comment type="similarity">
    <text evidence="18">Belongs to the NnrE/AIBP family.</text>
</comment>
<dbReference type="Proteomes" id="UP000324595">
    <property type="component" value="Unassembled WGS sequence"/>
</dbReference>
<keyword evidence="5 18" id="KW-0479">Metal-binding</keyword>
<evidence type="ECO:0000256" key="9">
    <source>
        <dbReference type="ARBA" id="ARBA00022958"/>
    </source>
</evidence>
<evidence type="ECO:0000256" key="18">
    <source>
        <dbReference type="HAMAP-Rule" id="MF_01966"/>
    </source>
</evidence>
<name>A0A5D3YJ49_9BACT</name>
<evidence type="ECO:0000256" key="3">
    <source>
        <dbReference type="ARBA" id="ARBA00006001"/>
    </source>
</evidence>
<accession>A0A5D3YJ49</accession>
<feature type="binding site" evidence="17">
    <location>
        <position position="392"/>
    </location>
    <ligand>
        <name>(6S)-NADPHX</name>
        <dbReference type="ChEBI" id="CHEBI:64076"/>
    </ligand>
</feature>
<dbReference type="GO" id="GO:0052855">
    <property type="term" value="F:ADP-dependent NAD(P)H-hydrate dehydratase activity"/>
    <property type="evidence" value="ECO:0007669"/>
    <property type="project" value="UniProtKB-UniRule"/>
</dbReference>
<comment type="function">
    <text evidence="18">Catalyzes the epimerization of the S- and R-forms of NAD(P)HX, a damaged form of NAD(P)H that is a result of enzymatic or heat-dependent hydration. This is a prerequisite for the S-specific NAD(P)H-hydrate dehydratase to allow the repair of both epimers of NAD(P)HX.</text>
</comment>
<evidence type="ECO:0000256" key="13">
    <source>
        <dbReference type="ARBA" id="ARBA00023268"/>
    </source>
</evidence>
<dbReference type="SUPFAM" id="SSF64153">
    <property type="entry name" value="YjeF N-terminal domain-like"/>
    <property type="match status" value="1"/>
</dbReference>
<dbReference type="GO" id="GO:0005524">
    <property type="term" value="F:ATP binding"/>
    <property type="evidence" value="ECO:0007669"/>
    <property type="project" value="UniProtKB-UniRule"/>
</dbReference>
<dbReference type="InterPro" id="IPR004443">
    <property type="entry name" value="YjeF_N_dom"/>
</dbReference>
<evidence type="ECO:0000256" key="1">
    <source>
        <dbReference type="ARBA" id="ARBA00000013"/>
    </source>
</evidence>
<feature type="binding site" evidence="18">
    <location>
        <position position="138"/>
    </location>
    <ligand>
        <name>K(+)</name>
        <dbReference type="ChEBI" id="CHEBI:29103"/>
    </ligand>
</feature>
<dbReference type="NCBIfam" id="TIGR00197">
    <property type="entry name" value="yjeF_nterm"/>
    <property type="match status" value="1"/>
</dbReference>
<dbReference type="PROSITE" id="PS01050">
    <property type="entry name" value="YJEF_C_2"/>
    <property type="match status" value="1"/>
</dbReference>
<dbReference type="HAMAP" id="MF_01965">
    <property type="entry name" value="NADHX_dehydratase"/>
    <property type="match status" value="1"/>
</dbReference>
<evidence type="ECO:0000256" key="11">
    <source>
        <dbReference type="ARBA" id="ARBA00023235"/>
    </source>
</evidence>
<feature type="binding site" evidence="18">
    <location>
        <position position="69"/>
    </location>
    <ligand>
        <name>K(+)</name>
        <dbReference type="ChEBI" id="CHEBI:29103"/>
    </ligand>
</feature>
<evidence type="ECO:0000256" key="14">
    <source>
        <dbReference type="ARBA" id="ARBA00025153"/>
    </source>
</evidence>
<keyword evidence="12 17" id="KW-0456">Lyase</keyword>
<comment type="cofactor">
    <cofactor evidence="18 19">
        <name>K(+)</name>
        <dbReference type="ChEBI" id="CHEBI:29103"/>
    </cofactor>
    <text evidence="18 19">Binds 1 potassium ion per subunit.</text>
</comment>
<feature type="binding site" evidence="18">
    <location>
        <position position="174"/>
    </location>
    <ligand>
        <name>K(+)</name>
        <dbReference type="ChEBI" id="CHEBI:29103"/>
    </ligand>
</feature>
<dbReference type="EC" id="4.2.1.136" evidence="19"/>
<proteinExistence type="inferred from homology"/>
<keyword evidence="10 17" id="KW-0520">NAD</keyword>
<evidence type="ECO:0000313" key="22">
    <source>
        <dbReference type="EMBL" id="TYP92530.1"/>
    </source>
</evidence>
<feature type="binding site" evidence="17">
    <location>
        <position position="269"/>
    </location>
    <ligand>
        <name>(6S)-NADPHX</name>
        <dbReference type="ChEBI" id="CHEBI:64076"/>
    </ligand>
</feature>
<comment type="caution">
    <text evidence="17">Lacks conserved residue(s) required for the propagation of feature annotation.</text>
</comment>
<evidence type="ECO:0000259" key="20">
    <source>
        <dbReference type="PROSITE" id="PS51383"/>
    </source>
</evidence>
<dbReference type="AlphaFoldDB" id="A0A5D3YJ49"/>
<comment type="catalytic activity">
    <reaction evidence="1 18 19">
        <text>(6R)-NADHX = (6S)-NADHX</text>
        <dbReference type="Rhea" id="RHEA:32215"/>
        <dbReference type="ChEBI" id="CHEBI:64074"/>
        <dbReference type="ChEBI" id="CHEBI:64075"/>
        <dbReference type="EC" id="5.1.99.6"/>
    </reaction>
</comment>
<dbReference type="GO" id="GO:0046496">
    <property type="term" value="P:nicotinamide nucleotide metabolic process"/>
    <property type="evidence" value="ECO:0007669"/>
    <property type="project" value="UniProtKB-UniRule"/>
</dbReference>
<dbReference type="GO" id="GO:0052856">
    <property type="term" value="F:NAD(P)HX epimerase activity"/>
    <property type="evidence" value="ECO:0007669"/>
    <property type="project" value="UniProtKB-UniRule"/>
</dbReference>
<comment type="function">
    <text evidence="17">Catalyzes the dehydration of the S-form of NAD(P)HX at the expense of ADP, which is converted to AMP. Together with NAD(P)HX epimerase, which catalyzes the epimerization of the S- and R-forms, the enzyme allows the repair of both epimers of NAD(P)HX, a damaged form of NAD(P)H that is a result of enzymatic or heat-dependent hydration.</text>
</comment>
<gene>
    <name evidence="18" type="primary">nnrE</name>
    <name evidence="17" type="synonym">nnrD</name>
    <name evidence="22" type="ORF">LX73_1891</name>
</gene>
<evidence type="ECO:0000256" key="15">
    <source>
        <dbReference type="ARBA" id="ARBA00048238"/>
    </source>
</evidence>
<evidence type="ECO:0000256" key="19">
    <source>
        <dbReference type="PIRNR" id="PIRNR017184"/>
    </source>
</evidence>
<dbReference type="NCBIfam" id="TIGR00196">
    <property type="entry name" value="yjeF_cterm"/>
    <property type="match status" value="1"/>
</dbReference>
<comment type="subunit">
    <text evidence="17">Homotetramer.</text>
</comment>
<keyword evidence="13" id="KW-0511">Multifunctional enzyme</keyword>
<dbReference type="Pfam" id="PF03853">
    <property type="entry name" value="YjeF_N"/>
    <property type="match status" value="1"/>
</dbReference>
<dbReference type="GO" id="GO:0110051">
    <property type="term" value="P:metabolite repair"/>
    <property type="evidence" value="ECO:0007669"/>
    <property type="project" value="TreeGrafter"/>
</dbReference>
<dbReference type="OrthoDB" id="9806925at2"/>
<dbReference type="PANTHER" id="PTHR12592">
    <property type="entry name" value="ATP-DEPENDENT (S)-NAD(P)H-HYDRATE DEHYDRATASE FAMILY MEMBER"/>
    <property type="match status" value="1"/>
</dbReference>
<dbReference type="CDD" id="cd01171">
    <property type="entry name" value="YXKO-related"/>
    <property type="match status" value="1"/>
</dbReference>
<keyword evidence="8 17" id="KW-0521">NADP</keyword>
<feature type="binding site" evidence="17">
    <location>
        <position position="457"/>
    </location>
    <ligand>
        <name>AMP</name>
        <dbReference type="ChEBI" id="CHEBI:456215"/>
    </ligand>
</feature>
<evidence type="ECO:0000256" key="8">
    <source>
        <dbReference type="ARBA" id="ARBA00022857"/>
    </source>
</evidence>
<feature type="binding site" evidence="18">
    <location>
        <position position="171"/>
    </location>
    <ligand>
        <name>(6S)-NADPHX</name>
        <dbReference type="ChEBI" id="CHEBI:64076"/>
    </ligand>
</feature>
<dbReference type="PANTHER" id="PTHR12592:SF0">
    <property type="entry name" value="ATP-DEPENDENT (S)-NAD(P)H-HYDRATE DEHYDRATASE"/>
    <property type="match status" value="1"/>
</dbReference>
<dbReference type="Gene3D" id="3.40.50.10260">
    <property type="entry name" value="YjeF N-terminal domain"/>
    <property type="match status" value="1"/>
</dbReference>
<comment type="function">
    <text evidence="14 19">Bifunctional enzyme that catalyzes the epimerization of the S- and R-forms of NAD(P)HX and the dehydration of the S-form of NAD(P)HX at the expense of ADP, which is converted to AMP. This allows the repair of both epimers of NAD(P)HX, a damaged form of NAD(P)H that is a result of enzymatic or heat-dependent hydration.</text>
</comment>
<evidence type="ECO:0000256" key="4">
    <source>
        <dbReference type="ARBA" id="ARBA00009524"/>
    </source>
</evidence>
<protein>
    <recommendedName>
        <fullName evidence="19">Bifunctional NAD(P)H-hydrate repair enzyme</fullName>
    </recommendedName>
    <alternativeName>
        <fullName evidence="19">Nicotinamide nucleotide repair protein</fullName>
    </alternativeName>
    <domain>
        <recommendedName>
            <fullName evidence="19">ADP-dependent (S)-NAD(P)H-hydrate dehydratase</fullName>
            <ecNumber evidence="19">4.2.1.136</ecNumber>
        </recommendedName>
        <alternativeName>
            <fullName evidence="19">ADP-dependent NAD(P)HX dehydratase</fullName>
        </alternativeName>
    </domain>
    <domain>
        <recommendedName>
            <fullName evidence="19">NAD(P)H-hydrate epimerase</fullName>
            <ecNumber evidence="19">5.1.99.6</ecNumber>
        </recommendedName>
    </domain>
</protein>
<dbReference type="SUPFAM" id="SSF53613">
    <property type="entry name" value="Ribokinase-like"/>
    <property type="match status" value="1"/>
</dbReference>
<comment type="similarity">
    <text evidence="17">Belongs to the NnrD/CARKD family.</text>
</comment>
<comment type="caution">
    <text evidence="22">The sequence shown here is derived from an EMBL/GenBank/DDBJ whole genome shotgun (WGS) entry which is preliminary data.</text>
</comment>
<keyword evidence="23" id="KW-1185">Reference proteome</keyword>
<feature type="binding site" evidence="18">
    <location>
        <position position="153"/>
    </location>
    <ligand>
        <name>(6S)-NADPHX</name>
        <dbReference type="ChEBI" id="CHEBI:64076"/>
    </ligand>
</feature>
<dbReference type="Gene3D" id="3.40.1190.20">
    <property type="match status" value="1"/>
</dbReference>
<evidence type="ECO:0000256" key="12">
    <source>
        <dbReference type="ARBA" id="ARBA00023239"/>
    </source>
</evidence>
<keyword evidence="9 18" id="KW-0630">Potassium</keyword>
<dbReference type="GO" id="GO:0046872">
    <property type="term" value="F:metal ion binding"/>
    <property type="evidence" value="ECO:0007669"/>
    <property type="project" value="UniProtKB-UniRule"/>
</dbReference>
<dbReference type="PROSITE" id="PS51385">
    <property type="entry name" value="YJEF_N"/>
    <property type="match status" value="1"/>
</dbReference>